<feature type="compositionally biased region" description="Acidic residues" evidence="3">
    <location>
        <begin position="735"/>
        <end position="750"/>
    </location>
</feature>
<dbReference type="SUPFAM" id="SSF50044">
    <property type="entry name" value="SH3-domain"/>
    <property type="match status" value="1"/>
</dbReference>
<dbReference type="InterPro" id="IPR057402">
    <property type="entry name" value="AIM3_BBC1_C"/>
</dbReference>
<dbReference type="InterPro" id="IPR001452">
    <property type="entry name" value="SH3_domain"/>
</dbReference>
<feature type="compositionally biased region" description="Pro residues" evidence="3">
    <location>
        <begin position="704"/>
        <end position="714"/>
    </location>
</feature>
<feature type="region of interest" description="Disordered" evidence="3">
    <location>
        <begin position="35"/>
        <end position="966"/>
    </location>
</feature>
<dbReference type="SMART" id="SM00326">
    <property type="entry name" value="SH3"/>
    <property type="match status" value="1"/>
</dbReference>
<protein>
    <submittedName>
        <fullName evidence="5">Putative sh3 domain protein</fullName>
    </submittedName>
</protein>
<feature type="compositionally biased region" description="Polar residues" evidence="3">
    <location>
        <begin position="312"/>
        <end position="321"/>
    </location>
</feature>
<feature type="compositionally biased region" description="Basic and acidic residues" evidence="3">
    <location>
        <begin position="326"/>
        <end position="342"/>
    </location>
</feature>
<feature type="compositionally biased region" description="Acidic residues" evidence="3">
    <location>
        <begin position="35"/>
        <end position="47"/>
    </location>
</feature>
<feature type="compositionally biased region" description="Pro residues" evidence="3">
    <location>
        <begin position="890"/>
        <end position="935"/>
    </location>
</feature>
<feature type="compositionally biased region" description="Acidic residues" evidence="3">
    <location>
        <begin position="376"/>
        <end position="385"/>
    </location>
</feature>
<evidence type="ECO:0000256" key="2">
    <source>
        <dbReference type="PROSITE-ProRule" id="PRU00192"/>
    </source>
</evidence>
<evidence type="ECO:0000256" key="1">
    <source>
        <dbReference type="ARBA" id="ARBA00022443"/>
    </source>
</evidence>
<feature type="compositionally biased region" description="Acidic residues" evidence="3">
    <location>
        <begin position="425"/>
        <end position="444"/>
    </location>
</feature>
<dbReference type="Pfam" id="PF00018">
    <property type="entry name" value="SH3_1"/>
    <property type="match status" value="1"/>
</dbReference>
<dbReference type="PANTHER" id="PTHR46026">
    <property type="entry name" value="RHO-TYPE GUANINE NUCLEOTIDE EXCHANGE FACTOR, ISOFORM F"/>
    <property type="match status" value="1"/>
</dbReference>
<dbReference type="OrthoDB" id="207120at2759"/>
<evidence type="ECO:0000313" key="5">
    <source>
        <dbReference type="EMBL" id="KKY21508.1"/>
    </source>
</evidence>
<sequence>MAISPFKVKAIYEYSSPHEDDLNFSIGQVITVTEAEEDDWYTGEYTDDSGSKKEGLFPRNFVERYEPDIPSRPARPARAKKETEAVAPPPPEVSEESSIPAPEREPLQEAQADEQNTTEAPADATFPVVSPVVAPLPVDEKTAPPAVSSTPKSPPAATSEKASSSKPRPPTVGEKPAGNSFKDRIAAFNKQAAAPVAPFKPAGTTGSSGFIKKPFVAPPPSRNAYVPPARDPPPQKVYKRDEEPELAELPPPPPRTEEPEEGTSGDQPKPTSLKDRIALLQKQQLEQASKRAEAVQKKEKPKRPPKKRVESQEQVEQTVIPTDSGDLERVHTTETAGKKSFDIPEEVDSARSPPSAASISVRSPPLPARELTSDTNDADFSDTEDAGLSTGREDSEDKFRPAASRTSTTQPSATEAEASLSQQGADDEGDVAEEDDEDEDQDVDPEIKRRMELRERMAKMSGGMGMMGMFGTPGGMPAPGAARKSKPSGDSAKNTSGSQEAERPAARAPPVPLMALPGMSRTKSPEQDDLEESVEHEDEEADTPSLATSKARGVLEVPDIEDVEQPHEQPVSVNSPSSPQVRSIPPPLPKDTRPAPPPVPISESVASPQGRPVPPPPARPAAPMSPGELSDDEMSIHGAERPEGKEDAAPMPRQPPVAPISTPQGSYDTPKSPLSPVLHSEKRMSRPPPPLPPTAAPGSSPQTRAPPPPPPGPPSRKNTSDSRAGGPTEKLQGSDDSEEEETEYDGDYDTDIAAGEKHKDALKALGRDSSVDGDTTADESGSRSPASPPVRGPPSLPATAPRDGPPPPPMQAPKHARQSSEMPRVAPPPPPVPPPKEASADDDEYDPYRYSASNRPSIPRNIPPPLPVVPPHQREEEGSDDIYDTTPMTSNPPVPPPFERAAPPPPPTERAAPPPPPTERPAPPPPSNQVPPTPTPTSTLPIRESVDMSRPSYQARRSVDQSRPSVEQGFMASDIDIAPSTFWWTQQNTPPPSLQSRKDVLFEMESNTAANRGGKVNTTTNIYVLYMDYSQTAITLTFDPSNPADYSVEQRHSRPPATLRQDQLEAASTEFGTRITAAVESKQNTTVGNGTPRGLVLDIISSVPGTLKPIGTRSYGALVYANLANASFQQYDEIRPGDIVTFRNAKFQGHRGTMHQKYNIDLTKSSPDHVGIVVDWDGTKKKVRAWEQGRESKKVKVESFKLGDLRSGECKIWRVMGRKWIGWE</sequence>
<feature type="domain" description="SH3" evidence="4">
    <location>
        <begin position="3"/>
        <end position="67"/>
    </location>
</feature>
<reference evidence="5 6" key="2">
    <citation type="submission" date="2015-05" db="EMBL/GenBank/DDBJ databases">
        <authorList>
            <person name="Morales-Cruz A."/>
            <person name="Amrine K.C."/>
            <person name="Cantu D."/>
        </authorList>
    </citation>
    <scope>NUCLEOTIDE SEQUENCE [LARGE SCALE GENOMIC DNA]</scope>
    <source>
        <strain evidence="5">UCRPC4</strain>
    </source>
</reference>
<dbReference type="AlphaFoldDB" id="A0A0G2GCY1"/>
<feature type="compositionally biased region" description="Basic and acidic residues" evidence="3">
    <location>
        <begin position="49"/>
        <end position="69"/>
    </location>
</feature>
<reference evidence="5 6" key="1">
    <citation type="submission" date="2015-05" db="EMBL/GenBank/DDBJ databases">
        <title>Distinctive expansion of gene families associated with plant cell wall degradation and secondary metabolism in the genomes of grapevine trunk pathogens.</title>
        <authorList>
            <person name="Lawrence D.P."/>
            <person name="Travadon R."/>
            <person name="Rolshausen P.E."/>
            <person name="Baumgartner K."/>
        </authorList>
    </citation>
    <scope>NUCLEOTIDE SEQUENCE [LARGE SCALE GENOMIC DNA]</scope>
    <source>
        <strain evidence="5">UCRPC4</strain>
    </source>
</reference>
<feature type="compositionally biased region" description="Basic and acidic residues" evidence="3">
    <location>
        <begin position="445"/>
        <end position="458"/>
    </location>
</feature>
<feature type="compositionally biased region" description="Basic and acidic residues" evidence="3">
    <location>
        <begin position="754"/>
        <end position="770"/>
    </location>
</feature>
<dbReference type="Proteomes" id="UP000053317">
    <property type="component" value="Unassembled WGS sequence"/>
</dbReference>
<dbReference type="Gene3D" id="2.30.30.40">
    <property type="entry name" value="SH3 Domains"/>
    <property type="match status" value="1"/>
</dbReference>
<comment type="caution">
    <text evidence="5">The sequence shown here is derived from an EMBL/GenBank/DDBJ whole genome shotgun (WGS) entry which is preliminary data.</text>
</comment>
<feature type="compositionally biased region" description="Pro residues" evidence="3">
    <location>
        <begin position="861"/>
        <end position="870"/>
    </location>
</feature>
<feature type="compositionally biased region" description="Basic and acidic residues" evidence="3">
    <location>
        <begin position="391"/>
        <end position="400"/>
    </location>
</feature>
<organism evidence="5 6">
    <name type="scientific">Phaeomoniella chlamydospora</name>
    <name type="common">Phaeoacremonium chlamydosporum</name>
    <dbReference type="NCBI Taxonomy" id="158046"/>
    <lineage>
        <taxon>Eukaryota</taxon>
        <taxon>Fungi</taxon>
        <taxon>Dikarya</taxon>
        <taxon>Ascomycota</taxon>
        <taxon>Pezizomycotina</taxon>
        <taxon>Eurotiomycetes</taxon>
        <taxon>Chaetothyriomycetidae</taxon>
        <taxon>Phaeomoniellales</taxon>
        <taxon>Phaeomoniellaceae</taxon>
        <taxon>Phaeomoniella</taxon>
    </lineage>
</organism>
<evidence type="ECO:0000256" key="3">
    <source>
        <dbReference type="SAM" id="MobiDB-lite"/>
    </source>
</evidence>
<dbReference type="InterPro" id="IPR035552">
    <property type="entry name" value="Mti1_SH3"/>
</dbReference>
<dbReference type="CDD" id="cd11887">
    <property type="entry name" value="SH3_Bbc1"/>
    <property type="match status" value="1"/>
</dbReference>
<keyword evidence="1 2" id="KW-0728">SH3 domain</keyword>
<accession>A0A0G2GCY1</accession>
<feature type="compositionally biased region" description="Gly residues" evidence="3">
    <location>
        <begin position="462"/>
        <end position="474"/>
    </location>
</feature>
<feature type="compositionally biased region" description="Low complexity" evidence="3">
    <location>
        <begin position="570"/>
        <end position="583"/>
    </location>
</feature>
<feature type="compositionally biased region" description="Low complexity" evidence="3">
    <location>
        <begin position="350"/>
        <end position="363"/>
    </location>
</feature>
<feature type="compositionally biased region" description="Pro residues" evidence="3">
    <location>
        <begin position="786"/>
        <end position="796"/>
    </location>
</feature>
<feature type="compositionally biased region" description="Basic and acidic residues" evidence="3">
    <location>
        <begin position="288"/>
        <end position="298"/>
    </location>
</feature>
<feature type="compositionally biased region" description="Basic and acidic residues" evidence="3">
    <location>
        <begin position="634"/>
        <end position="648"/>
    </location>
</feature>
<proteinExistence type="predicted"/>
<feature type="compositionally biased region" description="Pro residues" evidence="3">
    <location>
        <begin position="584"/>
        <end position="600"/>
    </location>
</feature>
<feature type="compositionally biased region" description="Acidic residues" evidence="3">
    <location>
        <begin position="527"/>
        <end position="542"/>
    </location>
</feature>
<feature type="compositionally biased region" description="Pro residues" evidence="3">
    <location>
        <begin position="825"/>
        <end position="836"/>
    </location>
</feature>
<dbReference type="Pfam" id="PF25459">
    <property type="entry name" value="AIM3_BBC1_C"/>
    <property type="match status" value="1"/>
</dbReference>
<name>A0A0G2GCY1_PHACM</name>
<dbReference type="PANTHER" id="PTHR46026:SF1">
    <property type="entry name" value="RHO-TYPE GUANINE NUCLEOTIDE EXCHANGE FACTOR, ISOFORM F"/>
    <property type="match status" value="1"/>
</dbReference>
<feature type="compositionally biased region" description="Pro residues" evidence="3">
    <location>
        <begin position="611"/>
        <end position="620"/>
    </location>
</feature>
<feature type="compositionally biased region" description="Low complexity" evidence="3">
    <location>
        <begin position="127"/>
        <end position="159"/>
    </location>
</feature>
<dbReference type="EMBL" id="LCWF01000084">
    <property type="protein sequence ID" value="KKY21508.1"/>
    <property type="molecule type" value="Genomic_DNA"/>
</dbReference>
<feature type="compositionally biased region" description="Pro residues" evidence="3">
    <location>
        <begin position="686"/>
        <end position="695"/>
    </location>
</feature>
<gene>
    <name evidence="5" type="ORF">UCRPC4_g03612</name>
</gene>
<evidence type="ECO:0000259" key="4">
    <source>
        <dbReference type="PROSITE" id="PS50002"/>
    </source>
</evidence>
<feature type="compositionally biased region" description="Polar residues" evidence="3">
    <location>
        <begin position="404"/>
        <end position="413"/>
    </location>
</feature>
<keyword evidence="6" id="KW-1185">Reference proteome</keyword>
<dbReference type="PROSITE" id="PS50002">
    <property type="entry name" value="SH3"/>
    <property type="match status" value="1"/>
</dbReference>
<dbReference type="InterPro" id="IPR036028">
    <property type="entry name" value="SH3-like_dom_sf"/>
</dbReference>
<evidence type="ECO:0000313" key="6">
    <source>
        <dbReference type="Proteomes" id="UP000053317"/>
    </source>
</evidence>